<evidence type="ECO:0000313" key="1">
    <source>
        <dbReference type="EMBL" id="SCB42587.1"/>
    </source>
</evidence>
<keyword evidence="1" id="KW-0489">Methyltransferase</keyword>
<protein>
    <submittedName>
        <fullName evidence="1">Predicted O-methyltransferase YrrM</fullName>
    </submittedName>
</protein>
<dbReference type="InterPro" id="IPR029063">
    <property type="entry name" value="SAM-dependent_MTases_sf"/>
</dbReference>
<dbReference type="EMBL" id="FMAI01000009">
    <property type="protein sequence ID" value="SCB42587.1"/>
    <property type="molecule type" value="Genomic_DNA"/>
</dbReference>
<proteinExistence type="predicted"/>
<evidence type="ECO:0000313" key="2">
    <source>
        <dbReference type="Proteomes" id="UP000199184"/>
    </source>
</evidence>
<dbReference type="AlphaFoldDB" id="A0A1C3WRC7"/>
<dbReference type="GO" id="GO:0008168">
    <property type="term" value="F:methyltransferase activity"/>
    <property type="evidence" value="ECO:0007669"/>
    <property type="project" value="UniProtKB-KW"/>
</dbReference>
<keyword evidence="2" id="KW-1185">Reference proteome</keyword>
<dbReference type="Pfam" id="PF13578">
    <property type="entry name" value="Methyltransf_24"/>
    <property type="match status" value="1"/>
</dbReference>
<sequence>MEDNNTPETEPRTKVERRAISNLISFLLPKLENKKAGAILLGQFAEILASSGQHIDKIERILTALRTPSLLLAQSTISKCMLLLEKHPRTRLEELYVRGTLEAELGGLFNRMLLELGFGKTLEASNIRELYAEEIFEGIGKMSLPLSISNEASHHENHMDMMFVVAAAKLRNAKRIFEFGTYMGRTTCGLASISKEVKVFTLNLPPNEDQRYGPYIGRLIQDSPYKNRIEQLFSDSRRFDTTNYAASMDYIFVDADHSYEGIRNDTLKAFEMLKPGGMVVWHDYAPKSPGVFGYLQELSIERPLFRIRNTCLVLYVDGVDVKNFSPTKNVNFLEDAS</sequence>
<accession>A0A1C3WRC7</accession>
<gene>
    <name evidence="1" type="ORF">GA0061098_1009144</name>
</gene>
<dbReference type="SUPFAM" id="SSF53335">
    <property type="entry name" value="S-adenosyl-L-methionine-dependent methyltransferases"/>
    <property type="match status" value="1"/>
</dbReference>
<name>A0A1C3WRC7_9BRAD</name>
<dbReference type="GO" id="GO:0032259">
    <property type="term" value="P:methylation"/>
    <property type="evidence" value="ECO:0007669"/>
    <property type="project" value="UniProtKB-KW"/>
</dbReference>
<dbReference type="Gene3D" id="3.40.50.150">
    <property type="entry name" value="Vaccinia Virus protein VP39"/>
    <property type="match status" value="1"/>
</dbReference>
<organism evidence="1 2">
    <name type="scientific">Bradyrhizobium shewense</name>
    <dbReference type="NCBI Taxonomy" id="1761772"/>
    <lineage>
        <taxon>Bacteria</taxon>
        <taxon>Pseudomonadati</taxon>
        <taxon>Pseudomonadota</taxon>
        <taxon>Alphaproteobacteria</taxon>
        <taxon>Hyphomicrobiales</taxon>
        <taxon>Nitrobacteraceae</taxon>
        <taxon>Bradyrhizobium</taxon>
    </lineage>
</organism>
<reference evidence="2" key="1">
    <citation type="submission" date="2016-08" db="EMBL/GenBank/DDBJ databases">
        <authorList>
            <person name="Varghese N."/>
            <person name="Submissions Spin"/>
        </authorList>
    </citation>
    <scope>NUCLEOTIDE SEQUENCE [LARGE SCALE GENOMIC DNA]</scope>
    <source>
        <strain evidence="2">ERR11</strain>
    </source>
</reference>
<dbReference type="RefSeq" id="WP_091959188.1">
    <property type="nucleotide sequence ID" value="NZ_FMAI01000009.1"/>
</dbReference>
<dbReference type="Proteomes" id="UP000199184">
    <property type="component" value="Unassembled WGS sequence"/>
</dbReference>
<keyword evidence="1" id="KW-0808">Transferase</keyword>